<dbReference type="RefSeq" id="WP_160775382.1">
    <property type="nucleotide sequence ID" value="NZ_WUMV01000003.1"/>
</dbReference>
<keyword evidence="3" id="KW-1185">Reference proteome</keyword>
<gene>
    <name evidence="2" type="ORF">GR183_09650</name>
</gene>
<evidence type="ECO:0000256" key="1">
    <source>
        <dbReference type="SAM" id="Phobius"/>
    </source>
</evidence>
<sequence>MIKFVEKHTWATGLITIVALVIFRENIVDKLSEHKEYINLAGLISYCSSLGGLLASFIFAFYAVIIAYPNRFSLRIKKMKAYEQYKRYCLQAVLVGLVFSFISLFVVSYKLDPFSNFIDYLIFSIWMGFFISAFALGCRAILGFFIIVQ</sequence>
<feature type="transmembrane region" description="Helical" evidence="1">
    <location>
        <begin position="88"/>
        <end position="109"/>
    </location>
</feature>
<dbReference type="Proteomes" id="UP000433101">
    <property type="component" value="Unassembled WGS sequence"/>
</dbReference>
<keyword evidence="1" id="KW-0812">Transmembrane</keyword>
<dbReference type="AlphaFoldDB" id="A0A7X3LU54"/>
<keyword evidence="1" id="KW-1133">Transmembrane helix</keyword>
<dbReference type="EMBL" id="WUMV01000003">
    <property type="protein sequence ID" value="MXN65172.1"/>
    <property type="molecule type" value="Genomic_DNA"/>
</dbReference>
<organism evidence="2 3">
    <name type="scientific">Stappia sediminis</name>
    <dbReference type="NCBI Taxonomy" id="2692190"/>
    <lineage>
        <taxon>Bacteria</taxon>
        <taxon>Pseudomonadati</taxon>
        <taxon>Pseudomonadota</taxon>
        <taxon>Alphaproteobacteria</taxon>
        <taxon>Hyphomicrobiales</taxon>
        <taxon>Stappiaceae</taxon>
        <taxon>Stappia</taxon>
    </lineage>
</organism>
<evidence type="ECO:0000313" key="3">
    <source>
        <dbReference type="Proteomes" id="UP000433101"/>
    </source>
</evidence>
<comment type="caution">
    <text evidence="2">The sequence shown here is derived from an EMBL/GenBank/DDBJ whole genome shotgun (WGS) entry which is preliminary data.</text>
</comment>
<name>A0A7X3LU54_9HYPH</name>
<feature type="transmembrane region" description="Helical" evidence="1">
    <location>
        <begin position="7"/>
        <end position="23"/>
    </location>
</feature>
<protein>
    <submittedName>
        <fullName evidence="2">Uncharacterized protein</fullName>
    </submittedName>
</protein>
<accession>A0A7X3LU54</accession>
<proteinExistence type="predicted"/>
<reference evidence="2 3" key="1">
    <citation type="submission" date="2019-12" db="EMBL/GenBank/DDBJ databases">
        <authorList>
            <person name="Li M."/>
        </authorList>
    </citation>
    <scope>NUCLEOTIDE SEQUENCE [LARGE SCALE GENOMIC DNA]</scope>
    <source>
        <strain evidence="2 3">GBMRC 2046</strain>
    </source>
</reference>
<evidence type="ECO:0000313" key="2">
    <source>
        <dbReference type="EMBL" id="MXN65172.1"/>
    </source>
</evidence>
<keyword evidence="1" id="KW-0472">Membrane</keyword>
<feature type="transmembrane region" description="Helical" evidence="1">
    <location>
        <begin position="43"/>
        <end position="68"/>
    </location>
</feature>
<feature type="transmembrane region" description="Helical" evidence="1">
    <location>
        <begin position="121"/>
        <end position="148"/>
    </location>
</feature>